<dbReference type="InterPro" id="IPR007867">
    <property type="entry name" value="GMC_OxRtase_C"/>
</dbReference>
<dbReference type="Proteomes" id="UP000007735">
    <property type="component" value="Chromosome"/>
</dbReference>
<comment type="similarity">
    <text evidence="1">Belongs to the GMC oxidoreductase family.</text>
</comment>
<dbReference type="PANTHER" id="PTHR11552:SF213">
    <property type="entry name" value="DEHYDROGENASE, PUTATIVE-RELATED"/>
    <property type="match status" value="1"/>
</dbReference>
<dbReference type="PANTHER" id="PTHR11552">
    <property type="entry name" value="GLUCOSE-METHANOL-CHOLINE GMC OXIDOREDUCTASE"/>
    <property type="match status" value="1"/>
</dbReference>
<dbReference type="HOGENOM" id="CLU_002865_4_1_5"/>
<dbReference type="Gene3D" id="3.30.560.10">
    <property type="entry name" value="Glucose Oxidase, domain 3"/>
    <property type="match status" value="1"/>
</dbReference>
<reference evidence="4 5" key="1">
    <citation type="journal article" date="2012" name="J. Bacteriol.">
        <title>Genome sequence of the soybean symbiont Sinorhizobium fredii HH103.</title>
        <authorList>
            <person name="Weidner S."/>
            <person name="Becker A."/>
            <person name="Bonilla I."/>
            <person name="Jaenicke S."/>
            <person name="Lloret J."/>
            <person name="Margaret I."/>
            <person name="Puhler A."/>
            <person name="Ruiz-Sainz J.E."/>
            <person name="Schneiker-Bekel S."/>
            <person name="Szczepanowski R."/>
            <person name="Vinardell J.M."/>
            <person name="Zehner S."/>
            <person name="Gottfert M."/>
        </authorList>
    </citation>
    <scope>NUCLEOTIDE SEQUENCE [LARGE SCALE GENOMIC DNA]</scope>
    <source>
        <strain evidence="4 5">HH103</strain>
    </source>
</reference>
<dbReference type="InterPro" id="IPR012132">
    <property type="entry name" value="GMC_OxRdtase"/>
</dbReference>
<comment type="cofactor">
    <cofactor evidence="2">
        <name>FAD</name>
        <dbReference type="ChEBI" id="CHEBI:57692"/>
    </cofactor>
</comment>
<proteinExistence type="inferred from homology"/>
<gene>
    <name evidence="4" type="ordered locus">SFHH103_03320</name>
</gene>
<feature type="binding site" evidence="2">
    <location>
        <position position="311"/>
    </location>
    <ligand>
        <name>FAD</name>
        <dbReference type="ChEBI" id="CHEBI:57692"/>
    </ligand>
</feature>
<dbReference type="STRING" id="1117943.SFHH103_03320"/>
<dbReference type="PROSITE" id="PS00624">
    <property type="entry name" value="GMC_OXRED_2"/>
    <property type="match status" value="1"/>
</dbReference>
<dbReference type="AlphaFoldDB" id="G9A2P7"/>
<feature type="domain" description="Glucose-methanol-choline oxidoreductase N-terminal" evidence="3">
    <location>
        <begin position="347"/>
        <end position="361"/>
    </location>
</feature>
<organism evidence="4 5">
    <name type="scientific">Sinorhizobium fredii (strain HH103)</name>
    <dbReference type="NCBI Taxonomy" id="1117943"/>
    <lineage>
        <taxon>Bacteria</taxon>
        <taxon>Pseudomonadati</taxon>
        <taxon>Pseudomonadota</taxon>
        <taxon>Alphaproteobacteria</taxon>
        <taxon>Hyphomicrobiales</taxon>
        <taxon>Rhizobiaceae</taxon>
        <taxon>Sinorhizobium/Ensifer group</taxon>
        <taxon>Sinorhizobium</taxon>
    </lineage>
</organism>
<dbReference type="PIRSF" id="PIRSF000137">
    <property type="entry name" value="Alcohol_oxidase"/>
    <property type="match status" value="1"/>
</dbReference>
<evidence type="ECO:0000256" key="2">
    <source>
        <dbReference type="PIRSR" id="PIRSR000137-2"/>
    </source>
</evidence>
<dbReference type="PRINTS" id="PR00411">
    <property type="entry name" value="PNDRDTASEI"/>
</dbReference>
<dbReference type="Pfam" id="PF00732">
    <property type="entry name" value="GMC_oxred_N"/>
    <property type="match status" value="1"/>
</dbReference>
<evidence type="ECO:0000256" key="1">
    <source>
        <dbReference type="ARBA" id="ARBA00010790"/>
    </source>
</evidence>
<dbReference type="SUPFAM" id="SSF54373">
    <property type="entry name" value="FAD-linked reductases, C-terminal domain"/>
    <property type="match status" value="1"/>
</dbReference>
<dbReference type="KEGG" id="sfh:SFHH103_03320"/>
<dbReference type="InterPro" id="IPR036188">
    <property type="entry name" value="FAD/NAD-bd_sf"/>
</dbReference>
<dbReference type="EMBL" id="HE616890">
    <property type="protein sequence ID" value="CCE97812.1"/>
    <property type="molecule type" value="Genomic_DNA"/>
</dbReference>
<evidence type="ECO:0000259" key="3">
    <source>
        <dbReference type="PROSITE" id="PS00624"/>
    </source>
</evidence>
<accession>G9A2P7</accession>
<dbReference type="GO" id="GO:0050660">
    <property type="term" value="F:flavin adenine dinucleotide binding"/>
    <property type="evidence" value="ECO:0007669"/>
    <property type="project" value="InterPro"/>
</dbReference>
<dbReference type="InterPro" id="IPR000172">
    <property type="entry name" value="GMC_OxRdtase_N"/>
</dbReference>
<dbReference type="GO" id="GO:0016614">
    <property type="term" value="F:oxidoreductase activity, acting on CH-OH group of donors"/>
    <property type="evidence" value="ECO:0007669"/>
    <property type="project" value="InterPro"/>
</dbReference>
<protein>
    <recommendedName>
        <fullName evidence="3">Glucose-methanol-choline oxidoreductase N-terminal domain-containing protein</fullName>
    </recommendedName>
</protein>
<dbReference type="Gene3D" id="3.50.50.60">
    <property type="entry name" value="FAD/NAD(P)-binding domain"/>
    <property type="match status" value="1"/>
</dbReference>
<evidence type="ECO:0000313" key="5">
    <source>
        <dbReference type="Proteomes" id="UP000007735"/>
    </source>
</evidence>
<dbReference type="Pfam" id="PF05199">
    <property type="entry name" value="GMC_oxred_C"/>
    <property type="match status" value="1"/>
</dbReference>
<dbReference type="PATRIC" id="fig|380.5.peg.3518"/>
<evidence type="ECO:0000313" key="4">
    <source>
        <dbReference type="EMBL" id="CCE97812.1"/>
    </source>
</evidence>
<sequence length="633" mass="71424">MPGLRRQSRSFVRSRPVQFGQRGTDRLSQAVLTMPKDEAFDYIVIGAGAGGAVVAARLAEEGRDVLVLEAGSDPLAPSLDREKDMPLADAYRVPAFHAFASEHPGMAKDYWVRHYADLDRQRRDWRYSAEEDGVLYPRASGLGGCSAHHAMIIVRPNDSDWNHIRELTGDESWKASRMQAYFERIERCRYRFFLWRWLALLTGLNPTGHGWWGWMTTERSLPLRALVDRPLRRALLHSVRAAADSYRRPGIGWETTEVDPNDRRWWNPGACGVRLTPLSTRRHARSGPRERLLEVKRRHPDRLAIRLKTAVTRIAIEEGRAVGVWCRAENGEEYLIRARREVILAAGTFASPQILMLSGIGDPQHLRAHGIAVVAPLPGVGRNLQDRYEVSVVNRVKRPWKMLKGATYTRHDRYYRWWRWFRLGNYTSNGVLFSLALKSRANLTQPDLHCFSLLADFRGYYRGYSERIRAPDFLSWVVLKAYSQNRGGYVRLRGADIGIAPEIQFHSFQEGTGDYNVDLDAVVEGIRFVRKAVDGMDDLVADEEEPGRNITSANALRDYVRDNAWGHHACGTCAIGPPALGGVVDSAFRVHGISGLRVVDASVFPRIPGYFLATAVYMVAEKAADVILADAAP</sequence>
<name>G9A2P7_SINF1</name>
<dbReference type="eggNOG" id="COG2303">
    <property type="taxonomic scope" value="Bacteria"/>
</dbReference>
<keyword evidence="2" id="KW-0274">FAD</keyword>
<keyword evidence="2" id="KW-0285">Flavoprotein</keyword>
<dbReference type="SUPFAM" id="SSF51905">
    <property type="entry name" value="FAD/NAD(P)-binding domain"/>
    <property type="match status" value="1"/>
</dbReference>